<dbReference type="GO" id="GO:0000502">
    <property type="term" value="C:proteasome complex"/>
    <property type="evidence" value="ECO:0007669"/>
    <property type="project" value="UniProtKB-KW"/>
</dbReference>
<evidence type="ECO:0000313" key="2">
    <source>
        <dbReference type="EMBL" id="KAK0043720.1"/>
    </source>
</evidence>
<dbReference type="AlphaFoldDB" id="A0AAD8AWG8"/>
<feature type="domain" description="Proteasome activator Blm10 middle HEAT repeats region" evidence="1">
    <location>
        <begin position="2"/>
        <end position="139"/>
    </location>
</feature>
<dbReference type="GO" id="GO:0016504">
    <property type="term" value="F:peptidase activator activity"/>
    <property type="evidence" value="ECO:0007669"/>
    <property type="project" value="InterPro"/>
</dbReference>
<dbReference type="GO" id="GO:0005829">
    <property type="term" value="C:cytosol"/>
    <property type="evidence" value="ECO:0007669"/>
    <property type="project" value="TreeGrafter"/>
</dbReference>
<name>A0AAD8AWG8_BIOPF</name>
<dbReference type="PANTHER" id="PTHR32170:SF3">
    <property type="entry name" value="PROTEASOME ACTIVATOR COMPLEX SUBUNIT 4"/>
    <property type="match status" value="1"/>
</dbReference>
<keyword evidence="2" id="KW-0647">Proteasome</keyword>
<dbReference type="Proteomes" id="UP001233172">
    <property type="component" value="Unassembled WGS sequence"/>
</dbReference>
<sequence>MVVKRLRRERYSNDKGWLTPVPDSHKLTETQVTVFVESLKSAVFLALFGKSGCGADFACKALNNLATLRPALVLPPLLEKMYQAMETLTEPHRVFTFIIAITWPLVSSVESYPEGQLHVLPLLKLSLPGIDPNDNRKTL</sequence>
<dbReference type="GO" id="GO:0070628">
    <property type="term" value="F:proteasome binding"/>
    <property type="evidence" value="ECO:0007669"/>
    <property type="project" value="InterPro"/>
</dbReference>
<organism evidence="2 3">
    <name type="scientific">Biomphalaria pfeifferi</name>
    <name type="common">Bloodfluke planorb</name>
    <name type="synonym">Freshwater snail</name>
    <dbReference type="NCBI Taxonomy" id="112525"/>
    <lineage>
        <taxon>Eukaryota</taxon>
        <taxon>Metazoa</taxon>
        <taxon>Spiralia</taxon>
        <taxon>Lophotrochozoa</taxon>
        <taxon>Mollusca</taxon>
        <taxon>Gastropoda</taxon>
        <taxon>Heterobranchia</taxon>
        <taxon>Euthyneura</taxon>
        <taxon>Panpulmonata</taxon>
        <taxon>Hygrophila</taxon>
        <taxon>Lymnaeoidea</taxon>
        <taxon>Planorbidae</taxon>
        <taxon>Biomphalaria</taxon>
    </lineage>
</organism>
<dbReference type="GO" id="GO:0010499">
    <property type="term" value="P:proteasomal ubiquitin-independent protein catabolic process"/>
    <property type="evidence" value="ECO:0007669"/>
    <property type="project" value="TreeGrafter"/>
</dbReference>
<accession>A0AAD8AWG8</accession>
<gene>
    <name evidence="2" type="ORF">Bpfe_026981</name>
</gene>
<dbReference type="GO" id="GO:0005634">
    <property type="term" value="C:nucleus"/>
    <property type="evidence" value="ECO:0007669"/>
    <property type="project" value="TreeGrafter"/>
</dbReference>
<keyword evidence="3" id="KW-1185">Reference proteome</keyword>
<evidence type="ECO:0000259" key="1">
    <source>
        <dbReference type="Pfam" id="PF16507"/>
    </source>
</evidence>
<feature type="non-terminal residue" evidence="2">
    <location>
        <position position="1"/>
    </location>
</feature>
<dbReference type="PANTHER" id="PTHR32170">
    <property type="entry name" value="PROTEASOME ACTIVATOR COMPLEX SUBUNIT 4"/>
    <property type="match status" value="1"/>
</dbReference>
<reference evidence="2" key="2">
    <citation type="submission" date="2023-04" db="EMBL/GenBank/DDBJ databases">
        <authorList>
            <person name="Bu L."/>
            <person name="Lu L."/>
            <person name="Laidemitt M.R."/>
            <person name="Zhang S.M."/>
            <person name="Mutuku M."/>
            <person name="Mkoji G."/>
            <person name="Steinauer M."/>
            <person name="Loker E.S."/>
        </authorList>
    </citation>
    <scope>NUCLEOTIDE SEQUENCE</scope>
    <source>
        <strain evidence="2">KasaAsao</strain>
        <tissue evidence="2">Whole Snail</tissue>
    </source>
</reference>
<dbReference type="InterPro" id="IPR035309">
    <property type="entry name" value="PSME4"/>
</dbReference>
<dbReference type="InterPro" id="IPR032430">
    <property type="entry name" value="Blm10_mid"/>
</dbReference>
<evidence type="ECO:0000313" key="3">
    <source>
        <dbReference type="Proteomes" id="UP001233172"/>
    </source>
</evidence>
<reference evidence="2" key="1">
    <citation type="journal article" date="2023" name="PLoS Negl. Trop. Dis.">
        <title>A genome sequence for Biomphalaria pfeifferi, the major vector snail for the human-infecting parasite Schistosoma mansoni.</title>
        <authorList>
            <person name="Bu L."/>
            <person name="Lu L."/>
            <person name="Laidemitt M.R."/>
            <person name="Zhang S.M."/>
            <person name="Mutuku M."/>
            <person name="Mkoji G."/>
            <person name="Steinauer M."/>
            <person name="Loker E.S."/>
        </authorList>
    </citation>
    <scope>NUCLEOTIDE SEQUENCE</scope>
    <source>
        <strain evidence="2">KasaAsao</strain>
    </source>
</reference>
<protein>
    <submittedName>
        <fullName evidence="2">Proteasome activator complex subunit 4</fullName>
    </submittedName>
</protein>
<dbReference type="EMBL" id="JASAOG010000213">
    <property type="protein sequence ID" value="KAK0043720.1"/>
    <property type="molecule type" value="Genomic_DNA"/>
</dbReference>
<proteinExistence type="predicted"/>
<dbReference type="Pfam" id="PF16507">
    <property type="entry name" value="HEAT_PSME4_mid"/>
    <property type="match status" value="1"/>
</dbReference>
<comment type="caution">
    <text evidence="2">The sequence shown here is derived from an EMBL/GenBank/DDBJ whole genome shotgun (WGS) entry which is preliminary data.</text>
</comment>